<keyword evidence="2" id="KW-1185">Reference proteome</keyword>
<dbReference type="OrthoDB" id="5857246at2759"/>
<reference evidence="1 2" key="1">
    <citation type="submission" date="2014-10" db="EMBL/GenBank/DDBJ databases">
        <title>Draft genome of the hookworm Ancylostoma caninum.</title>
        <authorList>
            <person name="Mitreva M."/>
        </authorList>
    </citation>
    <scope>NUCLEOTIDE SEQUENCE [LARGE SCALE GENOMIC DNA]</scope>
    <source>
        <strain evidence="1 2">Baltimore</strain>
    </source>
</reference>
<protein>
    <submittedName>
        <fullName evidence="1">Uncharacterized protein</fullName>
    </submittedName>
</protein>
<evidence type="ECO:0000313" key="2">
    <source>
        <dbReference type="Proteomes" id="UP000252519"/>
    </source>
</evidence>
<comment type="caution">
    <text evidence="1">The sequence shown here is derived from an EMBL/GenBank/DDBJ whole genome shotgun (WGS) entry which is preliminary data.</text>
</comment>
<dbReference type="EMBL" id="JOJR01002258">
    <property type="protein sequence ID" value="RCN28887.1"/>
    <property type="molecule type" value="Genomic_DNA"/>
</dbReference>
<organism evidence="1 2">
    <name type="scientific">Ancylostoma caninum</name>
    <name type="common">Dog hookworm</name>
    <dbReference type="NCBI Taxonomy" id="29170"/>
    <lineage>
        <taxon>Eukaryota</taxon>
        <taxon>Metazoa</taxon>
        <taxon>Ecdysozoa</taxon>
        <taxon>Nematoda</taxon>
        <taxon>Chromadorea</taxon>
        <taxon>Rhabditida</taxon>
        <taxon>Rhabditina</taxon>
        <taxon>Rhabditomorpha</taxon>
        <taxon>Strongyloidea</taxon>
        <taxon>Ancylostomatidae</taxon>
        <taxon>Ancylostomatinae</taxon>
        <taxon>Ancylostoma</taxon>
    </lineage>
</organism>
<name>A0A368FFE1_ANCCA</name>
<proteinExistence type="predicted"/>
<accession>A0A368FFE1</accession>
<dbReference type="Proteomes" id="UP000252519">
    <property type="component" value="Unassembled WGS sequence"/>
</dbReference>
<sequence>MVNTLTAMPTAGVLAAGEQDKIHFEVSDSCGKNGKVEFSYGYVDDSIEQFNRRMYSSLKKKVHLLDVVFQRA</sequence>
<dbReference type="AlphaFoldDB" id="A0A368FFE1"/>
<evidence type="ECO:0000313" key="1">
    <source>
        <dbReference type="EMBL" id="RCN28887.1"/>
    </source>
</evidence>
<gene>
    <name evidence="1" type="ORF">ANCCAN_25364</name>
</gene>